<dbReference type="InterPro" id="IPR036866">
    <property type="entry name" value="RibonucZ/Hydroxyglut_hydro"/>
</dbReference>
<dbReference type="Gene3D" id="3.60.15.10">
    <property type="entry name" value="Ribonuclease Z/Hydroxyacylglutathione hydrolase-like"/>
    <property type="match status" value="1"/>
</dbReference>
<sequence>MHKLIVMDVGHGNSTILVDSGGAMVIDAPSGATLMEALEQLAVKELAYIFVSHPDADHIGGLTNLLLNQDITVRRVFINQEKAKNSKAWTDFRVAAGDARRRGTEIHTELTTTLSKKLGCGEVEVEILSPFPENVLGGVGEKLLEGKTIQQNTMSVVIKIVYKGVPIALIPGDMDASALDYMLKEGADVTAAMLVYPHHGGHCKADNEAFVKSLTEAVNPSIVVFSMERGRYDNPQPTVVKSVKEAAPDAHIICTQLSMRCSAELPSGTPSHLLAFPSKGVACNYCCGGTVVIDLDTDMADLKKVFSRHSKFVAERITSPLCRA</sequence>
<name>A0ABS0YKS0_9BACT</name>
<dbReference type="Pfam" id="PF00753">
    <property type="entry name" value="Lactamase_B"/>
    <property type="match status" value="1"/>
</dbReference>
<comment type="caution">
    <text evidence="2">The sequence shown here is derived from an EMBL/GenBank/DDBJ whole genome shotgun (WGS) entry which is preliminary data.</text>
</comment>
<evidence type="ECO:0000313" key="3">
    <source>
        <dbReference type="Proteomes" id="UP000641025"/>
    </source>
</evidence>
<accession>A0ABS0YKS0</accession>
<gene>
    <name evidence="2" type="ORF">JFN90_00175</name>
</gene>
<dbReference type="SUPFAM" id="SSF56281">
    <property type="entry name" value="Metallo-hydrolase/oxidoreductase"/>
    <property type="match status" value="1"/>
</dbReference>
<dbReference type="EMBL" id="JAEMHK010000001">
    <property type="protein sequence ID" value="MBJ6798544.1"/>
    <property type="molecule type" value="Genomic_DNA"/>
</dbReference>
<evidence type="ECO:0000313" key="2">
    <source>
        <dbReference type="EMBL" id="MBJ6798544.1"/>
    </source>
</evidence>
<organism evidence="2 3">
    <name type="scientific">Geomonas propionica</name>
    <dbReference type="NCBI Taxonomy" id="2798582"/>
    <lineage>
        <taxon>Bacteria</taxon>
        <taxon>Pseudomonadati</taxon>
        <taxon>Thermodesulfobacteriota</taxon>
        <taxon>Desulfuromonadia</taxon>
        <taxon>Geobacterales</taxon>
        <taxon>Geobacteraceae</taxon>
        <taxon>Geomonas</taxon>
    </lineage>
</organism>
<dbReference type="PANTHER" id="PTHR30619">
    <property type="entry name" value="DNA INTERNALIZATION/COMPETENCE PROTEIN COMEC/REC2"/>
    <property type="match status" value="1"/>
</dbReference>
<dbReference type="InterPro" id="IPR052159">
    <property type="entry name" value="Competence_DNA_uptake"/>
</dbReference>
<dbReference type="RefSeq" id="WP_199393085.1">
    <property type="nucleotide sequence ID" value="NZ_JAEMHK010000001.1"/>
</dbReference>
<protein>
    <submittedName>
        <fullName evidence="2">MBL fold metallo-hydrolase</fullName>
    </submittedName>
</protein>
<dbReference type="PANTHER" id="PTHR30619:SF7">
    <property type="entry name" value="BETA-LACTAMASE DOMAIN PROTEIN"/>
    <property type="match status" value="1"/>
</dbReference>
<feature type="domain" description="Metallo-beta-lactamase" evidence="1">
    <location>
        <begin position="11"/>
        <end position="199"/>
    </location>
</feature>
<keyword evidence="3" id="KW-1185">Reference proteome</keyword>
<reference evidence="2 3" key="1">
    <citation type="submission" date="2020-12" db="EMBL/GenBank/DDBJ databases">
        <title>Geomonas sp. Red259, isolated from paddy soil.</title>
        <authorList>
            <person name="Xu Z."/>
            <person name="Zhang Z."/>
            <person name="Masuda Y."/>
            <person name="Itoh H."/>
            <person name="Senoo K."/>
        </authorList>
    </citation>
    <scope>NUCLEOTIDE SEQUENCE [LARGE SCALE GENOMIC DNA]</scope>
    <source>
        <strain evidence="2 3">Red259</strain>
    </source>
</reference>
<dbReference type="Proteomes" id="UP000641025">
    <property type="component" value="Unassembled WGS sequence"/>
</dbReference>
<dbReference type="InterPro" id="IPR001279">
    <property type="entry name" value="Metallo-B-lactamas"/>
</dbReference>
<evidence type="ECO:0000259" key="1">
    <source>
        <dbReference type="SMART" id="SM00849"/>
    </source>
</evidence>
<dbReference type="SMART" id="SM00849">
    <property type="entry name" value="Lactamase_B"/>
    <property type="match status" value="1"/>
</dbReference>
<proteinExistence type="predicted"/>